<comment type="subcellular location">
    <subcellularLocation>
        <location evidence="1">Membrane</location>
        <topology evidence="1">Single-pass membrane protein</topology>
    </subcellularLocation>
</comment>
<dbReference type="PANTHER" id="PTHR48053">
    <property type="entry name" value="LEUCINE RICH REPEAT FAMILY PROTEIN, EXPRESSED"/>
    <property type="match status" value="1"/>
</dbReference>
<evidence type="ECO:0000256" key="1">
    <source>
        <dbReference type="ARBA" id="ARBA00004167"/>
    </source>
</evidence>
<keyword evidence="4" id="KW-0677">Repeat</keyword>
<evidence type="ECO:0000313" key="7">
    <source>
        <dbReference type="Proteomes" id="UP001153069"/>
    </source>
</evidence>
<sequence>MTSQAQPVVVDSSKGDDDLLHIFAASSGTSDDGLNVNAEKDAARNSVGAALATGEAQPISEASTASGTSKDNPASGASEDIPTKEGKQLASPGVTVGLPIEKVDDRQKGKEKADSDDRRKDKEKTKVGTPSKAQDDHLHPASSNTNAPGLPPLPLQRGVNMPNSRPGAVAIGGFGMITPAGTSISRPAQGSSYQPYGAATAMENDGSMAQARLVDMDEEGNIQNADPVEEGALRLSMGGSNKGNVEGREACKTVLLIAVIGFIVLALVLTLRGGNKEEDTSNGIPTMAPTGAPSLAPTDSPTMYAVTLGLPDYSVDKILKDETSPQARAYSWIMDDPNQERYPDWRILQRFALATFYYSTGGPSWDISDNWLNHSLDECKDWFFRTETDGLDVAARDDKIFITSPCDESGKYQYLLMAGNNLAGRVPEEIGMLSSLLIFDYFKNDGLEGSTIPTEIGLLTNLLRLSADRNFHGGKLPTEIGMMTSLIEVYLGYNPFPSPIPSEIANIQGLQKLNLNRAGFTGTVPSELFTLTKMVEFFLHGLLDIENATLEGIGQMTDLQAFYFHNLPLHNTPIPTELGLATKLEKLNLWDTGLTGTIPSEMANLSGLKRLDIDDNRLTGSLPDFIWELPLLQEILYDGNFFTGTLPSHVWQNLTLMEGLAFSDNLLSGSIPTEVGLLPSIQTLRFDRNAFTGTIPTEIGNLTTLEEVFFHDTHLEGNIPLEFEDLLFLETITFSNTSLTGSIPAGICDSLVDIWFSCHTKFGITLPTCTVVEVEDFDCASSLLCGCSCSACAVTGTGFVFNRTLGP</sequence>
<dbReference type="PANTHER" id="PTHR48053:SF71">
    <property type="entry name" value="LEUCINE RICH REPEAT FAMILY PROTEIN, EXPRESSED"/>
    <property type="match status" value="1"/>
</dbReference>
<evidence type="ECO:0000256" key="5">
    <source>
        <dbReference type="SAM" id="MobiDB-lite"/>
    </source>
</evidence>
<feature type="region of interest" description="Disordered" evidence="5">
    <location>
        <begin position="47"/>
        <end position="166"/>
    </location>
</feature>
<dbReference type="Gene3D" id="3.80.10.10">
    <property type="entry name" value="Ribonuclease Inhibitor"/>
    <property type="match status" value="2"/>
</dbReference>
<reference evidence="6" key="1">
    <citation type="submission" date="2020-06" db="EMBL/GenBank/DDBJ databases">
        <authorList>
            <consortium name="Plant Systems Biology data submission"/>
        </authorList>
    </citation>
    <scope>NUCLEOTIDE SEQUENCE</scope>
    <source>
        <strain evidence="6">D6</strain>
    </source>
</reference>
<organism evidence="6 7">
    <name type="scientific">Seminavis robusta</name>
    <dbReference type="NCBI Taxonomy" id="568900"/>
    <lineage>
        <taxon>Eukaryota</taxon>
        <taxon>Sar</taxon>
        <taxon>Stramenopiles</taxon>
        <taxon>Ochrophyta</taxon>
        <taxon>Bacillariophyta</taxon>
        <taxon>Bacillariophyceae</taxon>
        <taxon>Bacillariophycidae</taxon>
        <taxon>Naviculales</taxon>
        <taxon>Naviculaceae</taxon>
        <taxon>Seminavis</taxon>
    </lineage>
</organism>
<keyword evidence="7" id="KW-1185">Reference proteome</keyword>
<dbReference type="GO" id="GO:0016020">
    <property type="term" value="C:membrane"/>
    <property type="evidence" value="ECO:0007669"/>
    <property type="project" value="UniProtKB-SubCell"/>
</dbReference>
<dbReference type="EMBL" id="CAICTM010000209">
    <property type="protein sequence ID" value="CAB9504845.1"/>
    <property type="molecule type" value="Genomic_DNA"/>
</dbReference>
<feature type="compositionally biased region" description="Polar residues" evidence="5">
    <location>
        <begin position="60"/>
        <end position="72"/>
    </location>
</feature>
<dbReference type="Proteomes" id="UP001153069">
    <property type="component" value="Unassembled WGS sequence"/>
</dbReference>
<feature type="compositionally biased region" description="Basic and acidic residues" evidence="5">
    <location>
        <begin position="101"/>
        <end position="126"/>
    </location>
</feature>
<gene>
    <name evidence="6" type="ORF">SEMRO_210_G087760.1</name>
</gene>
<dbReference type="InterPro" id="IPR032675">
    <property type="entry name" value="LRR_dom_sf"/>
</dbReference>
<proteinExistence type="predicted"/>
<name>A0A9N8DQF8_9STRA</name>
<dbReference type="InterPro" id="IPR001611">
    <property type="entry name" value="Leu-rich_rpt"/>
</dbReference>
<protein>
    <submittedName>
        <fullName evidence="6">Leucine Rich Repeat</fullName>
    </submittedName>
</protein>
<dbReference type="InterPro" id="IPR051716">
    <property type="entry name" value="Plant_RL_S/T_kinase"/>
</dbReference>
<dbReference type="AlphaFoldDB" id="A0A9N8DQF8"/>
<evidence type="ECO:0000256" key="3">
    <source>
        <dbReference type="ARBA" id="ARBA00022729"/>
    </source>
</evidence>
<accession>A0A9N8DQF8</accession>
<evidence type="ECO:0000313" key="6">
    <source>
        <dbReference type="EMBL" id="CAB9504845.1"/>
    </source>
</evidence>
<keyword evidence="3" id="KW-0732">Signal</keyword>
<dbReference type="OrthoDB" id="38453at2759"/>
<keyword evidence="2" id="KW-0433">Leucine-rich repeat</keyword>
<evidence type="ECO:0000256" key="4">
    <source>
        <dbReference type="ARBA" id="ARBA00022737"/>
    </source>
</evidence>
<evidence type="ECO:0000256" key="2">
    <source>
        <dbReference type="ARBA" id="ARBA00022614"/>
    </source>
</evidence>
<dbReference type="SUPFAM" id="SSF52058">
    <property type="entry name" value="L domain-like"/>
    <property type="match status" value="1"/>
</dbReference>
<dbReference type="Pfam" id="PF00560">
    <property type="entry name" value="LRR_1"/>
    <property type="match status" value="2"/>
</dbReference>
<comment type="caution">
    <text evidence="6">The sequence shown here is derived from an EMBL/GenBank/DDBJ whole genome shotgun (WGS) entry which is preliminary data.</text>
</comment>
<dbReference type="FunFam" id="3.80.10.10:FF:000041">
    <property type="entry name" value="LRR receptor-like serine/threonine-protein kinase ERECTA"/>
    <property type="match status" value="1"/>
</dbReference>